<reference evidence="16" key="1">
    <citation type="submission" date="2020-01" db="EMBL/GenBank/DDBJ databases">
        <title>Caldichromatium gen. nov., sp. nov., a thermophilic purple sulfur bacterium member of the family Chromatiaceae isolated from Nakabusa hot spring, Japan.</title>
        <authorList>
            <person name="Saini M.K."/>
            <person name="Hanada S."/>
            <person name="Tank M."/>
        </authorList>
    </citation>
    <scope>NUCLEOTIDE SEQUENCE [LARGE SCALE GENOMIC DNA]</scope>
    <source>
        <strain evidence="16">No.7</strain>
    </source>
</reference>
<keyword evidence="4 10" id="KW-0812">Transmembrane</keyword>
<dbReference type="SUPFAM" id="SSF56935">
    <property type="entry name" value="Porins"/>
    <property type="match status" value="1"/>
</dbReference>
<evidence type="ECO:0000256" key="10">
    <source>
        <dbReference type="PROSITE-ProRule" id="PRU01360"/>
    </source>
</evidence>
<dbReference type="GO" id="GO:0006811">
    <property type="term" value="P:monoatomic ion transport"/>
    <property type="evidence" value="ECO:0007669"/>
    <property type="project" value="UniProtKB-KW"/>
</dbReference>
<name>A0A6G7VDU2_9GAMM</name>
<evidence type="ECO:0000256" key="9">
    <source>
        <dbReference type="ARBA" id="ARBA00023237"/>
    </source>
</evidence>
<dbReference type="CDD" id="cd01347">
    <property type="entry name" value="ligand_gated_channel"/>
    <property type="match status" value="1"/>
</dbReference>
<keyword evidence="15" id="KW-0675">Receptor</keyword>
<protein>
    <submittedName>
        <fullName evidence="15">TonB-dependent receptor</fullName>
    </submittedName>
</protein>
<evidence type="ECO:0000256" key="8">
    <source>
        <dbReference type="ARBA" id="ARBA00023136"/>
    </source>
</evidence>
<dbReference type="Proteomes" id="UP000502699">
    <property type="component" value="Chromosome"/>
</dbReference>
<sequence length="624" mass="68690">MSKRPWPAALGLPLAGCFVFAWAEEPPTLLDPVVVTATRTAESAASSLAAVTVIDRAEIERRQARSVPDLLREVAGISIARAGGPGHQTSVFVRGTNSDHVLVLIDGVKVGSATTGRASLADLPIEAIEHIEIVRGPRSSLYGSEAIGGVIQIFTRRSEGPWRGRLMLGSGSFETAQIASGLGGESGPLRADLGFSLERTAGIDACRGRSAPFAGCGVEEDDRDPYRNLGLNLNADFKAHESAALAFNLLHNEGRLAFDGSAFSGNRSRAERTVAGAKATLTPFERWTLTLNTGYSLDEERIFYREGEDERFLDRFTTERFSAGLQNDWRLTPEQLLTLGVDYREDQVSGTIAYRRDVRDNLGVFGEYQLGRGPWMLNLSLRQDEDGELGGHGTGNVALGYRLANGLAVRLAHGTAFKAPSFNDLYYPDYGNPDLRPERARNWELGLQSGLPAAWGLAGGWEISLYQTHIHDLIAYDAAIDRTANVREAKIRGFETSAHAAFGDWLAKATLTLLDPENHSPGPYRDNLLPRRPEQSVSLDLDRRFGRYSAGISLFAAGRRYDDLANRVRLAPYVLLDLRAEYQIDRSLRFQASVENMFATNYETAYLYRQPGRALYLTLRYETP</sequence>
<comment type="similarity">
    <text evidence="10 11">Belongs to the TonB-dependent receptor family.</text>
</comment>
<feature type="domain" description="TonB-dependent receptor plug" evidence="14">
    <location>
        <begin position="46"/>
        <end position="150"/>
    </location>
</feature>
<dbReference type="AlphaFoldDB" id="A0A6G7VDU2"/>
<dbReference type="Gene3D" id="2.40.170.20">
    <property type="entry name" value="TonB-dependent receptor, beta-barrel domain"/>
    <property type="match status" value="1"/>
</dbReference>
<evidence type="ECO:0000256" key="1">
    <source>
        <dbReference type="ARBA" id="ARBA00004571"/>
    </source>
</evidence>
<evidence type="ECO:0000313" key="15">
    <source>
        <dbReference type="EMBL" id="QIK38055.1"/>
    </source>
</evidence>
<feature type="signal peptide" evidence="12">
    <location>
        <begin position="1"/>
        <end position="23"/>
    </location>
</feature>
<dbReference type="GO" id="GO:0009279">
    <property type="term" value="C:cell outer membrane"/>
    <property type="evidence" value="ECO:0007669"/>
    <property type="project" value="UniProtKB-SubCell"/>
</dbReference>
<keyword evidence="7 11" id="KW-0798">TonB box</keyword>
<evidence type="ECO:0000256" key="11">
    <source>
        <dbReference type="RuleBase" id="RU003357"/>
    </source>
</evidence>
<dbReference type="PANTHER" id="PTHR30069:SF53">
    <property type="entry name" value="COLICIN I RECEPTOR-RELATED"/>
    <property type="match status" value="1"/>
</dbReference>
<feature type="chain" id="PRO_5026144225" evidence="12">
    <location>
        <begin position="24"/>
        <end position="624"/>
    </location>
</feature>
<dbReference type="GO" id="GO:0015889">
    <property type="term" value="P:cobalamin transport"/>
    <property type="evidence" value="ECO:0007669"/>
    <property type="project" value="TreeGrafter"/>
</dbReference>
<evidence type="ECO:0000256" key="7">
    <source>
        <dbReference type="ARBA" id="ARBA00023077"/>
    </source>
</evidence>
<dbReference type="InterPro" id="IPR037066">
    <property type="entry name" value="Plug_dom_sf"/>
</dbReference>
<evidence type="ECO:0000256" key="5">
    <source>
        <dbReference type="ARBA" id="ARBA00022729"/>
    </source>
</evidence>
<dbReference type="Gene3D" id="2.170.130.10">
    <property type="entry name" value="TonB-dependent receptor, plug domain"/>
    <property type="match status" value="1"/>
</dbReference>
<dbReference type="Pfam" id="PF00593">
    <property type="entry name" value="TonB_dep_Rec_b-barrel"/>
    <property type="match status" value="1"/>
</dbReference>
<dbReference type="PROSITE" id="PS52016">
    <property type="entry name" value="TONB_DEPENDENT_REC_3"/>
    <property type="match status" value="1"/>
</dbReference>
<dbReference type="InterPro" id="IPR036942">
    <property type="entry name" value="Beta-barrel_TonB_sf"/>
</dbReference>
<evidence type="ECO:0000313" key="16">
    <source>
        <dbReference type="Proteomes" id="UP000502699"/>
    </source>
</evidence>
<evidence type="ECO:0000259" key="13">
    <source>
        <dbReference type="Pfam" id="PF00593"/>
    </source>
</evidence>
<keyword evidence="9 10" id="KW-0998">Cell outer membrane</keyword>
<dbReference type="PANTHER" id="PTHR30069">
    <property type="entry name" value="TONB-DEPENDENT OUTER MEMBRANE RECEPTOR"/>
    <property type="match status" value="1"/>
</dbReference>
<dbReference type="InterPro" id="IPR039426">
    <property type="entry name" value="TonB-dep_rcpt-like"/>
</dbReference>
<dbReference type="RefSeq" id="WP_166270819.1">
    <property type="nucleotide sequence ID" value="NZ_CP048029.1"/>
</dbReference>
<gene>
    <name evidence="15" type="ORF">GWK36_08750</name>
</gene>
<evidence type="ECO:0000256" key="12">
    <source>
        <dbReference type="SAM" id="SignalP"/>
    </source>
</evidence>
<keyword evidence="2 10" id="KW-0813">Transport</keyword>
<comment type="subcellular location">
    <subcellularLocation>
        <location evidence="1 10">Cell outer membrane</location>
        <topology evidence="1 10">Multi-pass membrane protein</topology>
    </subcellularLocation>
</comment>
<organism evidence="15 16">
    <name type="scientific">Caldichromatium japonicum</name>
    <dbReference type="NCBI Taxonomy" id="2699430"/>
    <lineage>
        <taxon>Bacteria</taxon>
        <taxon>Pseudomonadati</taxon>
        <taxon>Pseudomonadota</taxon>
        <taxon>Gammaproteobacteria</taxon>
        <taxon>Chromatiales</taxon>
        <taxon>Chromatiaceae</taxon>
        <taxon>Caldichromatium</taxon>
    </lineage>
</organism>
<keyword evidence="5 12" id="KW-0732">Signal</keyword>
<evidence type="ECO:0000256" key="6">
    <source>
        <dbReference type="ARBA" id="ARBA00023065"/>
    </source>
</evidence>
<evidence type="ECO:0000259" key="14">
    <source>
        <dbReference type="Pfam" id="PF07715"/>
    </source>
</evidence>
<evidence type="ECO:0000256" key="2">
    <source>
        <dbReference type="ARBA" id="ARBA00022448"/>
    </source>
</evidence>
<dbReference type="InterPro" id="IPR012910">
    <property type="entry name" value="Plug_dom"/>
</dbReference>
<dbReference type="KEGG" id="cjap:GWK36_08750"/>
<dbReference type="InterPro" id="IPR000531">
    <property type="entry name" value="Beta-barrel_TonB"/>
</dbReference>
<evidence type="ECO:0000256" key="4">
    <source>
        <dbReference type="ARBA" id="ARBA00022692"/>
    </source>
</evidence>
<feature type="domain" description="TonB-dependent receptor-like beta-barrel" evidence="13">
    <location>
        <begin position="241"/>
        <end position="596"/>
    </location>
</feature>
<keyword evidence="3 10" id="KW-1134">Transmembrane beta strand</keyword>
<keyword evidence="6" id="KW-0406">Ion transport</keyword>
<evidence type="ECO:0000256" key="3">
    <source>
        <dbReference type="ARBA" id="ARBA00022452"/>
    </source>
</evidence>
<dbReference type="EMBL" id="CP048029">
    <property type="protein sequence ID" value="QIK38055.1"/>
    <property type="molecule type" value="Genomic_DNA"/>
</dbReference>
<keyword evidence="8 10" id="KW-0472">Membrane</keyword>
<proteinExistence type="inferred from homology"/>
<accession>A0A6G7VDU2</accession>
<dbReference type="Pfam" id="PF07715">
    <property type="entry name" value="Plug"/>
    <property type="match status" value="1"/>
</dbReference>
<keyword evidence="16" id="KW-1185">Reference proteome</keyword>